<sequence length="32" mass="3451">MAKIVCVLYPDPVDGFPPKYARDGIPAVTGYP</sequence>
<keyword evidence="2" id="KW-1185">Reference proteome</keyword>
<accession>A0ABR5JAQ9</accession>
<gene>
    <name evidence="1" type="ORF">ADK38_08495</name>
</gene>
<dbReference type="EMBL" id="LGUT01000704">
    <property type="protein sequence ID" value="KOG90485.1"/>
    <property type="molecule type" value="Genomic_DNA"/>
</dbReference>
<reference evidence="1 2" key="1">
    <citation type="submission" date="2015-07" db="EMBL/GenBank/DDBJ databases">
        <authorList>
            <person name="Ju K.-S."/>
            <person name="Doroghazi J.R."/>
            <person name="Metcalf W.W."/>
        </authorList>
    </citation>
    <scope>NUCLEOTIDE SEQUENCE [LARGE SCALE GENOMIC DNA]</scope>
    <source>
        <strain evidence="1 2">NRRL B-3589</strain>
    </source>
</reference>
<comment type="caution">
    <text evidence="1">The sequence shown here is derived from an EMBL/GenBank/DDBJ whole genome shotgun (WGS) entry which is preliminary data.</text>
</comment>
<proteinExistence type="predicted"/>
<evidence type="ECO:0000313" key="1">
    <source>
        <dbReference type="EMBL" id="KOG90485.1"/>
    </source>
</evidence>
<protein>
    <submittedName>
        <fullName evidence="1">Formate dehydrogenase</fullName>
    </submittedName>
</protein>
<organism evidence="1 2">
    <name type="scientific">Streptomyces varsoviensis</name>
    <dbReference type="NCBI Taxonomy" id="67373"/>
    <lineage>
        <taxon>Bacteria</taxon>
        <taxon>Bacillati</taxon>
        <taxon>Actinomycetota</taxon>
        <taxon>Actinomycetes</taxon>
        <taxon>Kitasatosporales</taxon>
        <taxon>Streptomycetaceae</taxon>
        <taxon>Streptomyces</taxon>
    </lineage>
</organism>
<dbReference type="Proteomes" id="UP000037020">
    <property type="component" value="Unassembled WGS sequence"/>
</dbReference>
<feature type="non-terminal residue" evidence="1">
    <location>
        <position position="32"/>
    </location>
</feature>
<evidence type="ECO:0000313" key="2">
    <source>
        <dbReference type="Proteomes" id="UP000037020"/>
    </source>
</evidence>
<name>A0ABR5JAQ9_9ACTN</name>
<dbReference type="Gene3D" id="3.40.50.720">
    <property type="entry name" value="NAD(P)-binding Rossmann-like Domain"/>
    <property type="match status" value="1"/>
</dbReference>